<proteinExistence type="predicted"/>
<dbReference type="InterPro" id="IPR029058">
    <property type="entry name" value="AB_hydrolase_fold"/>
</dbReference>
<dbReference type="Pfam" id="PF00561">
    <property type="entry name" value="Abhydrolase_1"/>
    <property type="match status" value="1"/>
</dbReference>
<sequence length="249" mass="28358">MEQLSLTKNKYIKNFDSEKNIILLHGLFGTLSNWEHVIHYFSSESSIYAPTFPMCRKPKSGGCLNQLVSFLEEYINQYEIKNPILIGNSLGGHVALLYALKHPDKVEKIVLTGSSGLYENTLGASFIRVRDYNYIQKKVDEVFENKKVITKELVDNVYSSTQNPAEVIRLIGLARDAQKQNMKAYLHQIKIPVLLVWGEQDVVTPVSVAYEFHQNLSDSTLKLIGDCGHVPMMEQPQLFNQYVAEFILN</sequence>
<feature type="domain" description="AB hydrolase-1" evidence="1">
    <location>
        <begin position="20"/>
        <end position="235"/>
    </location>
</feature>
<gene>
    <name evidence="2" type="ORF">SAMN06296427_105171</name>
</gene>
<organism evidence="2 3">
    <name type="scientific">Moheibacter sediminis</name>
    <dbReference type="NCBI Taxonomy" id="1434700"/>
    <lineage>
        <taxon>Bacteria</taxon>
        <taxon>Pseudomonadati</taxon>
        <taxon>Bacteroidota</taxon>
        <taxon>Flavobacteriia</taxon>
        <taxon>Flavobacteriales</taxon>
        <taxon>Weeksellaceae</taxon>
        <taxon>Moheibacter</taxon>
    </lineage>
</organism>
<dbReference type="AlphaFoldDB" id="A0A1W2B055"/>
<name>A0A1W2B055_9FLAO</name>
<dbReference type="RefSeq" id="WP_084017375.1">
    <property type="nucleotide sequence ID" value="NZ_FWXS01000005.1"/>
</dbReference>
<reference evidence="2 3" key="1">
    <citation type="submission" date="2017-04" db="EMBL/GenBank/DDBJ databases">
        <authorList>
            <person name="Afonso C.L."/>
            <person name="Miller P.J."/>
            <person name="Scott M.A."/>
            <person name="Spackman E."/>
            <person name="Goraichik I."/>
            <person name="Dimitrov K.M."/>
            <person name="Suarez D.L."/>
            <person name="Swayne D.E."/>
        </authorList>
    </citation>
    <scope>NUCLEOTIDE SEQUENCE [LARGE SCALE GENOMIC DNA]</scope>
    <source>
        <strain evidence="2 3">CGMCC 1.12708</strain>
    </source>
</reference>
<evidence type="ECO:0000259" key="1">
    <source>
        <dbReference type="Pfam" id="PF00561"/>
    </source>
</evidence>
<evidence type="ECO:0000313" key="3">
    <source>
        <dbReference type="Proteomes" id="UP000192393"/>
    </source>
</evidence>
<dbReference type="SUPFAM" id="SSF53474">
    <property type="entry name" value="alpha/beta-Hydrolases"/>
    <property type="match status" value="1"/>
</dbReference>
<dbReference type="EMBL" id="FWXS01000005">
    <property type="protein sequence ID" value="SMC66091.1"/>
    <property type="molecule type" value="Genomic_DNA"/>
</dbReference>
<dbReference type="STRING" id="1434700.SAMN06296427_105171"/>
<evidence type="ECO:0000313" key="2">
    <source>
        <dbReference type="EMBL" id="SMC66091.1"/>
    </source>
</evidence>
<dbReference type="OrthoDB" id="9780932at2"/>
<dbReference type="Proteomes" id="UP000192393">
    <property type="component" value="Unassembled WGS sequence"/>
</dbReference>
<dbReference type="PANTHER" id="PTHR46438">
    <property type="entry name" value="ALPHA/BETA-HYDROLASES SUPERFAMILY PROTEIN"/>
    <property type="match status" value="1"/>
</dbReference>
<dbReference type="Gene3D" id="3.40.50.1820">
    <property type="entry name" value="alpha/beta hydrolase"/>
    <property type="match status" value="1"/>
</dbReference>
<dbReference type="PANTHER" id="PTHR46438:SF11">
    <property type="entry name" value="LIPASE-RELATED"/>
    <property type="match status" value="1"/>
</dbReference>
<dbReference type="PRINTS" id="PR00111">
    <property type="entry name" value="ABHYDROLASE"/>
</dbReference>
<protein>
    <submittedName>
        <fullName evidence="2">Pimeloyl-ACP methyl ester carboxylesterase</fullName>
    </submittedName>
</protein>
<accession>A0A1W2B055</accession>
<keyword evidence="3" id="KW-1185">Reference proteome</keyword>
<dbReference type="InterPro" id="IPR000073">
    <property type="entry name" value="AB_hydrolase_1"/>
</dbReference>